<evidence type="ECO:0000259" key="4">
    <source>
        <dbReference type="Pfam" id="PF02910"/>
    </source>
</evidence>
<reference evidence="5 6" key="1">
    <citation type="submission" date="2018-06" db="EMBL/GenBank/DDBJ databases">
        <authorList>
            <consortium name="Pathogen Informatics"/>
            <person name="Doyle S."/>
        </authorList>
    </citation>
    <scope>NUCLEOTIDE SEQUENCE [LARGE SCALE GENOMIC DNA]</scope>
    <source>
        <strain evidence="5 6">NCTC12112</strain>
    </source>
</reference>
<dbReference type="GO" id="GO:0008734">
    <property type="term" value="F:L-aspartate oxidase activity"/>
    <property type="evidence" value="ECO:0007669"/>
    <property type="project" value="UniProtKB-EC"/>
</dbReference>
<dbReference type="InterPro" id="IPR036188">
    <property type="entry name" value="FAD/NAD-bd_sf"/>
</dbReference>
<gene>
    <name evidence="5" type="primary">nadB_1</name>
    <name evidence="5" type="ORF">NCTC12112_00380</name>
</gene>
<dbReference type="InterPro" id="IPR003953">
    <property type="entry name" value="FAD-dep_OxRdtase_2_FAD-bd"/>
</dbReference>
<sequence length="508" mass="55965">MEYTHHEVVIAGMGLAALASAARMYELGIRDIAIYTKGYGGSPVIAAINFVLPDNPYGDTIEKYADDMFNAGYRVANRKLVNEMAENTMNGYDLLTRWGIEFAKNPDGTTKLRHVSGHTFPRSLCSTKELIGVEIVDKLIASLKEKGVKFYEGYECVKVLSEKNKVYGITVKDKNGNLENVYSETVIAAWGGVGNLFGSSTYPMDIKGNTLSIAKEAGADLIDVEFLEYEPMVVAYPPGAVGEPCPTAMLGEGAHLLNSKGDRFLLKVRPQGEAGSPKTLLNKQIWKEVNLGNGTEHGGVYVDLRHIDREVLKAYPWFFDRLMENGVDLNEQLLEVSPMAHSFSGGIKVDSNYESTVKGFYAIGEACGGLHGACRCAGNAASQAVLSGLLCGQAVVKAAANKTEVKKEFPIEYNTDKEIYNKYVPQIKEIAVKALGIYRDGKILEEAKKIIADILEKDELVKDTETLQIAESIYFMLKAASERKESRGTHMRLDYPEESKEFEKEITI</sequence>
<evidence type="ECO:0000313" key="6">
    <source>
        <dbReference type="Proteomes" id="UP000249008"/>
    </source>
</evidence>
<dbReference type="Gene3D" id="3.90.700.10">
    <property type="entry name" value="Succinate dehydrogenase/fumarate reductase flavoprotein, catalytic domain"/>
    <property type="match status" value="1"/>
</dbReference>
<dbReference type="RefSeq" id="WP_005979280.1">
    <property type="nucleotide sequence ID" value="NZ_BAABXY010000001.1"/>
</dbReference>
<evidence type="ECO:0000256" key="2">
    <source>
        <dbReference type="ARBA" id="ARBA00023002"/>
    </source>
</evidence>
<protein>
    <submittedName>
        <fullName evidence="5">L-aspartate oxidase</fullName>
        <ecNumber evidence="5">1.4.3.16</ecNumber>
    </submittedName>
</protein>
<proteinExistence type="predicted"/>
<evidence type="ECO:0000256" key="1">
    <source>
        <dbReference type="ARBA" id="ARBA00022630"/>
    </source>
</evidence>
<dbReference type="PANTHER" id="PTHR11632:SF51">
    <property type="entry name" value="SUCCINATE DEHYDROGENASE [UBIQUINONE] FLAVOPROTEIN SUBUNIT, MITOCHONDRIAL"/>
    <property type="match status" value="1"/>
</dbReference>
<keyword evidence="1" id="KW-0285">Flavoprotein</keyword>
<dbReference type="AlphaFoldDB" id="A0AAX2J796"/>
<dbReference type="InterPro" id="IPR030664">
    <property type="entry name" value="SdhA/FrdA/AprA"/>
</dbReference>
<dbReference type="InterPro" id="IPR027477">
    <property type="entry name" value="Succ_DH/fumarate_Rdtase_cat_sf"/>
</dbReference>
<dbReference type="InterPro" id="IPR037099">
    <property type="entry name" value="Fum_R/Succ_DH_flav-like_C_sf"/>
</dbReference>
<dbReference type="Pfam" id="PF02910">
    <property type="entry name" value="Succ_DH_flav_C"/>
    <property type="match status" value="1"/>
</dbReference>
<dbReference type="Gene3D" id="3.50.50.60">
    <property type="entry name" value="FAD/NAD(P)-binding domain"/>
    <property type="match status" value="1"/>
</dbReference>
<feature type="domain" description="FAD-dependent oxidoreductase 2 FAD-binding" evidence="3">
    <location>
        <begin position="8"/>
        <end position="379"/>
    </location>
</feature>
<dbReference type="EC" id="1.4.3.16" evidence="5"/>
<dbReference type="PANTHER" id="PTHR11632">
    <property type="entry name" value="SUCCINATE DEHYDROGENASE 2 FLAVOPROTEIN SUBUNIT"/>
    <property type="match status" value="1"/>
</dbReference>
<dbReference type="SUPFAM" id="SSF46977">
    <property type="entry name" value="Succinate dehydrogenase/fumarate reductase flavoprotein C-terminal domain"/>
    <property type="match status" value="1"/>
</dbReference>
<keyword evidence="2 5" id="KW-0560">Oxidoreductase</keyword>
<dbReference type="SUPFAM" id="SSF56425">
    <property type="entry name" value="Succinate dehydrogenase/fumarate reductase flavoprotein, catalytic domain"/>
    <property type="match status" value="1"/>
</dbReference>
<dbReference type="KEGG" id="ful:C4N20_09145"/>
<dbReference type="SUPFAM" id="SSF51905">
    <property type="entry name" value="FAD/NAD(P)-binding domain"/>
    <property type="match status" value="1"/>
</dbReference>
<dbReference type="EMBL" id="LS483487">
    <property type="protein sequence ID" value="SQJ00025.1"/>
    <property type="molecule type" value="Genomic_DNA"/>
</dbReference>
<dbReference type="Proteomes" id="UP000249008">
    <property type="component" value="Chromosome 1"/>
</dbReference>
<name>A0AAX2J796_9FUSO</name>
<dbReference type="Pfam" id="PF00890">
    <property type="entry name" value="FAD_binding_2"/>
    <property type="match status" value="1"/>
</dbReference>
<dbReference type="InterPro" id="IPR015939">
    <property type="entry name" value="Fum_Rdtase/Succ_DH_flav-like_C"/>
</dbReference>
<accession>A0AAX2J796</accession>
<organism evidence="5 6">
    <name type="scientific">Fusobacterium ulcerans</name>
    <dbReference type="NCBI Taxonomy" id="861"/>
    <lineage>
        <taxon>Bacteria</taxon>
        <taxon>Fusobacteriati</taxon>
        <taxon>Fusobacteriota</taxon>
        <taxon>Fusobacteriia</taxon>
        <taxon>Fusobacteriales</taxon>
        <taxon>Fusobacteriaceae</taxon>
        <taxon>Fusobacterium</taxon>
    </lineage>
</organism>
<evidence type="ECO:0000313" key="5">
    <source>
        <dbReference type="EMBL" id="SQJ00025.1"/>
    </source>
</evidence>
<dbReference type="GeneID" id="78454975"/>
<dbReference type="Gene3D" id="1.20.58.100">
    <property type="entry name" value="Fumarate reductase/succinate dehydrogenase flavoprotein-like, C-terminal domain"/>
    <property type="match status" value="1"/>
</dbReference>
<evidence type="ECO:0000259" key="3">
    <source>
        <dbReference type="Pfam" id="PF00890"/>
    </source>
</evidence>
<feature type="domain" description="Fumarate reductase/succinate dehydrogenase flavoprotein-like C-terminal" evidence="4">
    <location>
        <begin position="459"/>
        <end position="498"/>
    </location>
</feature>